<feature type="domain" description="Putative zinc-ribbon" evidence="2">
    <location>
        <begin position="83"/>
        <end position="107"/>
    </location>
</feature>
<dbReference type="Pfam" id="PF13248">
    <property type="entry name" value="Zn_ribbon_3"/>
    <property type="match status" value="1"/>
</dbReference>
<organism evidence="3">
    <name type="scientific">Caldilineaceae bacterium SB0664_bin_27</name>
    <dbReference type="NCBI Taxonomy" id="2605260"/>
    <lineage>
        <taxon>Bacteria</taxon>
        <taxon>Bacillati</taxon>
        <taxon>Chloroflexota</taxon>
        <taxon>Caldilineae</taxon>
        <taxon>Caldilineales</taxon>
        <taxon>Caldilineaceae</taxon>
    </lineage>
</organism>
<dbReference type="InterPro" id="IPR059113">
    <property type="entry name" value="Znf_ribbon"/>
</dbReference>
<evidence type="ECO:0000313" key="3">
    <source>
        <dbReference type="EMBL" id="MXY94772.1"/>
    </source>
</evidence>
<protein>
    <submittedName>
        <fullName evidence="3">Zinc ribbon domain-containing protein</fullName>
    </submittedName>
</protein>
<gene>
    <name evidence="3" type="ORF">F4Y42_15140</name>
</gene>
<comment type="caution">
    <text evidence="3">The sequence shown here is derived from an EMBL/GenBank/DDBJ whole genome shotgun (WGS) entry which is preliminary data.</text>
</comment>
<keyword evidence="1" id="KW-0472">Membrane</keyword>
<evidence type="ECO:0000256" key="1">
    <source>
        <dbReference type="SAM" id="Phobius"/>
    </source>
</evidence>
<keyword evidence="1" id="KW-0812">Transmembrane</keyword>
<evidence type="ECO:0000259" key="2">
    <source>
        <dbReference type="Pfam" id="PF13248"/>
    </source>
</evidence>
<accession>A0A6B0YYQ7</accession>
<proteinExistence type="predicted"/>
<keyword evidence="1" id="KW-1133">Transmembrane helix</keyword>
<dbReference type="AlphaFoldDB" id="A0A6B0YYQ7"/>
<reference evidence="3" key="1">
    <citation type="submission" date="2019-09" db="EMBL/GenBank/DDBJ databases">
        <title>Characterisation of the sponge microbiome using genome-centric metagenomics.</title>
        <authorList>
            <person name="Engelberts J.P."/>
            <person name="Robbins S.J."/>
            <person name="De Goeij J.M."/>
            <person name="Aranda M."/>
            <person name="Bell S.C."/>
            <person name="Webster N.S."/>
        </authorList>
    </citation>
    <scope>NUCLEOTIDE SEQUENCE</scope>
    <source>
        <strain evidence="3">SB0664_bin_27</strain>
    </source>
</reference>
<dbReference type="EMBL" id="VXRG01000126">
    <property type="protein sequence ID" value="MXY94772.1"/>
    <property type="molecule type" value="Genomic_DNA"/>
</dbReference>
<feature type="transmembrane region" description="Helical" evidence="1">
    <location>
        <begin position="47"/>
        <end position="67"/>
    </location>
</feature>
<sequence length="121" mass="13155">MDFLPFDPSEVLGQTELLTIGAPVAAVWLLLGILSAVVATNKGRGGCAWLMFGIVLAPVSFILALVVPKNQPVLEQRMVQRGEMQYCPYCAELIKAEAIKCRYCGEGFGGDQSSPQSLYMR</sequence>
<name>A0A6B0YYQ7_9CHLR</name>
<feature type="transmembrane region" description="Helical" evidence="1">
    <location>
        <begin position="20"/>
        <end position="40"/>
    </location>
</feature>